<evidence type="ECO:0000256" key="8">
    <source>
        <dbReference type="ARBA" id="ARBA00022989"/>
    </source>
</evidence>
<evidence type="ECO:0000256" key="1">
    <source>
        <dbReference type="ARBA" id="ARBA00001971"/>
    </source>
</evidence>
<dbReference type="CDD" id="cd11065">
    <property type="entry name" value="CYP64-like"/>
    <property type="match status" value="1"/>
</dbReference>
<keyword evidence="9 14" id="KW-0560">Oxidoreductase</keyword>
<organism evidence="15 16">
    <name type="scientific">Meripilus lineatus</name>
    <dbReference type="NCBI Taxonomy" id="2056292"/>
    <lineage>
        <taxon>Eukaryota</taxon>
        <taxon>Fungi</taxon>
        <taxon>Dikarya</taxon>
        <taxon>Basidiomycota</taxon>
        <taxon>Agaricomycotina</taxon>
        <taxon>Agaricomycetes</taxon>
        <taxon>Polyporales</taxon>
        <taxon>Meripilaceae</taxon>
        <taxon>Meripilus</taxon>
    </lineage>
</organism>
<evidence type="ECO:0000256" key="5">
    <source>
        <dbReference type="ARBA" id="ARBA00022617"/>
    </source>
</evidence>
<evidence type="ECO:0000313" key="16">
    <source>
        <dbReference type="Proteomes" id="UP001212997"/>
    </source>
</evidence>
<dbReference type="Gene3D" id="1.10.630.10">
    <property type="entry name" value="Cytochrome P450"/>
    <property type="match status" value="1"/>
</dbReference>
<name>A0AAD5V7X1_9APHY</name>
<feature type="binding site" description="axial binding residue" evidence="13">
    <location>
        <position position="445"/>
    </location>
    <ligand>
        <name>heme</name>
        <dbReference type="ChEBI" id="CHEBI:30413"/>
    </ligand>
    <ligandPart>
        <name>Fe</name>
        <dbReference type="ChEBI" id="CHEBI:18248"/>
    </ligandPart>
</feature>
<gene>
    <name evidence="15" type="ORF">NLI96_g3931</name>
</gene>
<evidence type="ECO:0000256" key="10">
    <source>
        <dbReference type="ARBA" id="ARBA00023004"/>
    </source>
</evidence>
<dbReference type="GO" id="GO:0004497">
    <property type="term" value="F:monooxygenase activity"/>
    <property type="evidence" value="ECO:0007669"/>
    <property type="project" value="UniProtKB-KW"/>
</dbReference>
<evidence type="ECO:0000256" key="11">
    <source>
        <dbReference type="ARBA" id="ARBA00023033"/>
    </source>
</evidence>
<dbReference type="InterPro" id="IPR036396">
    <property type="entry name" value="Cyt_P450_sf"/>
</dbReference>
<dbReference type="PROSITE" id="PS00086">
    <property type="entry name" value="CYTOCHROME_P450"/>
    <property type="match status" value="1"/>
</dbReference>
<dbReference type="PRINTS" id="PR00463">
    <property type="entry name" value="EP450I"/>
</dbReference>
<dbReference type="InterPro" id="IPR001128">
    <property type="entry name" value="Cyt_P450"/>
</dbReference>
<dbReference type="AlphaFoldDB" id="A0AAD5V7X1"/>
<dbReference type="Pfam" id="PF00067">
    <property type="entry name" value="p450"/>
    <property type="match status" value="1"/>
</dbReference>
<dbReference type="Proteomes" id="UP001212997">
    <property type="component" value="Unassembled WGS sequence"/>
</dbReference>
<keyword evidence="5 13" id="KW-0349">Heme</keyword>
<evidence type="ECO:0000256" key="2">
    <source>
        <dbReference type="ARBA" id="ARBA00004167"/>
    </source>
</evidence>
<dbReference type="PANTHER" id="PTHR46300:SF7">
    <property type="entry name" value="P450, PUTATIVE (EUROFUNG)-RELATED"/>
    <property type="match status" value="1"/>
</dbReference>
<evidence type="ECO:0000256" key="6">
    <source>
        <dbReference type="ARBA" id="ARBA00022692"/>
    </source>
</evidence>
<keyword evidence="8" id="KW-1133">Transmembrane helix</keyword>
<dbReference type="SUPFAM" id="SSF48264">
    <property type="entry name" value="Cytochrome P450"/>
    <property type="match status" value="1"/>
</dbReference>
<dbReference type="InterPro" id="IPR050364">
    <property type="entry name" value="Cytochrome_P450_fung"/>
</dbReference>
<keyword evidence="7 13" id="KW-0479">Metal-binding</keyword>
<dbReference type="GO" id="GO:0005506">
    <property type="term" value="F:iron ion binding"/>
    <property type="evidence" value="ECO:0007669"/>
    <property type="project" value="InterPro"/>
</dbReference>
<dbReference type="GO" id="GO:0016705">
    <property type="term" value="F:oxidoreductase activity, acting on paired donors, with incorporation or reduction of molecular oxygen"/>
    <property type="evidence" value="ECO:0007669"/>
    <property type="project" value="InterPro"/>
</dbReference>
<protein>
    <recommendedName>
        <fullName evidence="17">Cytochrome P450</fullName>
    </recommendedName>
</protein>
<dbReference type="GO" id="GO:0016020">
    <property type="term" value="C:membrane"/>
    <property type="evidence" value="ECO:0007669"/>
    <property type="project" value="UniProtKB-SubCell"/>
</dbReference>
<comment type="caution">
    <text evidence="15">The sequence shown here is derived from an EMBL/GenBank/DDBJ whole genome shotgun (WGS) entry which is preliminary data.</text>
</comment>
<evidence type="ECO:0000256" key="3">
    <source>
        <dbReference type="ARBA" id="ARBA00005179"/>
    </source>
</evidence>
<dbReference type="GO" id="GO:0020037">
    <property type="term" value="F:heme binding"/>
    <property type="evidence" value="ECO:0007669"/>
    <property type="project" value="InterPro"/>
</dbReference>
<comment type="similarity">
    <text evidence="4 14">Belongs to the cytochrome P450 family.</text>
</comment>
<accession>A0AAD5V7X1</accession>
<evidence type="ECO:0000256" key="12">
    <source>
        <dbReference type="ARBA" id="ARBA00023136"/>
    </source>
</evidence>
<evidence type="ECO:0000256" key="14">
    <source>
        <dbReference type="RuleBase" id="RU000461"/>
    </source>
</evidence>
<dbReference type="InterPro" id="IPR017972">
    <property type="entry name" value="Cyt_P450_CS"/>
</dbReference>
<keyword evidence="12" id="KW-0472">Membrane</keyword>
<sequence>MAVTLLDTLVCATSAVLFIGIYFRRSAKSVASPPYPPGPPGLPLLGNAFDIPHHSAWLDYKQWSRTYSSDVIHLSIVGTNVIVLNSLKSAIDLFDRRSTLYNDRPYMTMLNDLIGWGWAMSFVPYGDRWRDMRRASHQQLSIDASKAHRDTQQKSARELLRRLLHNPEGFMEHLRHMAGRTIMRTAYGIDILPNEDPYIEIAEKSLQALSAATNAGAYLVDNIPFLKHIPEWFPGAHFQTEARIWRPTVFEMLHKPFNYVKSGMVEGQVHQSAATFLLDGMVKNSRDPEYMESVVRDTLGSMYAGGADTTVSALGSFFLAMILYPEIQKKARQELDSLLSCDRLPEFSDRGSLPYIDAIVNESLRWHPVVPLDIPHRLTADDIYEGYFMPAGSVIVANSWAILHDEEAYSEPYKFDPDRYFKDGVWDPSVRDPSVAAFGFGRRICPGRFMAKDSMWIAIASILYCFEIAPTVGEDGKAILPKEEYAAGLVSYPLPFKCIIKPRSNSHTTLISDTLHEEQ</sequence>
<evidence type="ECO:0000256" key="4">
    <source>
        <dbReference type="ARBA" id="ARBA00010617"/>
    </source>
</evidence>
<comment type="pathway">
    <text evidence="3">Secondary metabolite biosynthesis.</text>
</comment>
<evidence type="ECO:0000256" key="13">
    <source>
        <dbReference type="PIRSR" id="PIRSR602401-1"/>
    </source>
</evidence>
<keyword evidence="16" id="KW-1185">Reference proteome</keyword>
<keyword evidence="10 13" id="KW-0408">Iron</keyword>
<evidence type="ECO:0008006" key="17">
    <source>
        <dbReference type="Google" id="ProtNLM"/>
    </source>
</evidence>
<proteinExistence type="inferred from homology"/>
<evidence type="ECO:0000256" key="7">
    <source>
        <dbReference type="ARBA" id="ARBA00022723"/>
    </source>
</evidence>
<dbReference type="InterPro" id="IPR002401">
    <property type="entry name" value="Cyt_P450_E_grp-I"/>
</dbReference>
<evidence type="ECO:0000313" key="15">
    <source>
        <dbReference type="EMBL" id="KAJ3486879.1"/>
    </source>
</evidence>
<reference evidence="15" key="1">
    <citation type="submission" date="2022-07" db="EMBL/GenBank/DDBJ databases">
        <title>Genome Sequence of Physisporinus lineatus.</title>
        <authorList>
            <person name="Buettner E."/>
        </authorList>
    </citation>
    <scope>NUCLEOTIDE SEQUENCE</scope>
    <source>
        <strain evidence="15">VT162</strain>
    </source>
</reference>
<dbReference type="PRINTS" id="PR00385">
    <property type="entry name" value="P450"/>
</dbReference>
<evidence type="ECO:0000256" key="9">
    <source>
        <dbReference type="ARBA" id="ARBA00023002"/>
    </source>
</evidence>
<comment type="subcellular location">
    <subcellularLocation>
        <location evidence="2">Membrane</location>
        <topology evidence="2">Single-pass membrane protein</topology>
    </subcellularLocation>
</comment>
<dbReference type="EMBL" id="JANAWD010000108">
    <property type="protein sequence ID" value="KAJ3486879.1"/>
    <property type="molecule type" value="Genomic_DNA"/>
</dbReference>
<keyword evidence="6" id="KW-0812">Transmembrane</keyword>
<comment type="cofactor">
    <cofactor evidence="1 13">
        <name>heme</name>
        <dbReference type="ChEBI" id="CHEBI:30413"/>
    </cofactor>
</comment>
<dbReference type="PANTHER" id="PTHR46300">
    <property type="entry name" value="P450, PUTATIVE (EUROFUNG)-RELATED-RELATED"/>
    <property type="match status" value="1"/>
</dbReference>
<keyword evidence="11 14" id="KW-0503">Monooxygenase</keyword>